<name>A0AAD3CQM3_9STRA</name>
<proteinExistence type="predicted"/>
<accession>A0AAD3CQM3</accession>
<comment type="caution">
    <text evidence="1">The sequence shown here is derived from an EMBL/GenBank/DDBJ whole genome shotgun (WGS) entry which is preliminary data.</text>
</comment>
<dbReference type="AlphaFoldDB" id="A0AAD3CQM3"/>
<keyword evidence="2" id="KW-1185">Reference proteome</keyword>
<protein>
    <submittedName>
        <fullName evidence="1">Uncharacterized protein</fullName>
    </submittedName>
</protein>
<sequence>MSGPSPINEDNKACIMMVNQGRPTDRTRHLAIQWFAIQEWKQNGDIEVFHVPSADNSADNNTKGLSVALHQRHARRAMGH</sequence>
<gene>
    <name evidence="1" type="ORF">CTEN210_05495</name>
</gene>
<reference evidence="1 2" key="1">
    <citation type="journal article" date="2021" name="Sci. Rep.">
        <title>The genome of the diatom Chaetoceros tenuissimus carries an ancient integrated fragment of an extant virus.</title>
        <authorList>
            <person name="Hongo Y."/>
            <person name="Kimura K."/>
            <person name="Takaki Y."/>
            <person name="Yoshida Y."/>
            <person name="Baba S."/>
            <person name="Kobayashi G."/>
            <person name="Nagasaki K."/>
            <person name="Hano T."/>
            <person name="Tomaru Y."/>
        </authorList>
    </citation>
    <scope>NUCLEOTIDE SEQUENCE [LARGE SCALE GENOMIC DNA]</scope>
    <source>
        <strain evidence="1 2">NIES-3715</strain>
    </source>
</reference>
<organism evidence="1 2">
    <name type="scientific">Chaetoceros tenuissimus</name>
    <dbReference type="NCBI Taxonomy" id="426638"/>
    <lineage>
        <taxon>Eukaryota</taxon>
        <taxon>Sar</taxon>
        <taxon>Stramenopiles</taxon>
        <taxon>Ochrophyta</taxon>
        <taxon>Bacillariophyta</taxon>
        <taxon>Coscinodiscophyceae</taxon>
        <taxon>Chaetocerotophycidae</taxon>
        <taxon>Chaetocerotales</taxon>
        <taxon>Chaetocerotaceae</taxon>
        <taxon>Chaetoceros</taxon>
    </lineage>
</organism>
<dbReference type="Proteomes" id="UP001054902">
    <property type="component" value="Unassembled WGS sequence"/>
</dbReference>
<evidence type="ECO:0000313" key="1">
    <source>
        <dbReference type="EMBL" id="GFH49019.1"/>
    </source>
</evidence>
<evidence type="ECO:0000313" key="2">
    <source>
        <dbReference type="Proteomes" id="UP001054902"/>
    </source>
</evidence>
<dbReference type="EMBL" id="BLLK01000029">
    <property type="protein sequence ID" value="GFH49019.1"/>
    <property type="molecule type" value="Genomic_DNA"/>
</dbReference>